<accession>A0A371E2D1</accession>
<feature type="non-terminal residue" evidence="1">
    <location>
        <position position="1"/>
    </location>
</feature>
<organism evidence="1 2">
    <name type="scientific">Mucuna pruriens</name>
    <name type="common">Velvet bean</name>
    <name type="synonym">Dolichos pruriens</name>
    <dbReference type="NCBI Taxonomy" id="157652"/>
    <lineage>
        <taxon>Eukaryota</taxon>
        <taxon>Viridiplantae</taxon>
        <taxon>Streptophyta</taxon>
        <taxon>Embryophyta</taxon>
        <taxon>Tracheophyta</taxon>
        <taxon>Spermatophyta</taxon>
        <taxon>Magnoliopsida</taxon>
        <taxon>eudicotyledons</taxon>
        <taxon>Gunneridae</taxon>
        <taxon>Pentapetalae</taxon>
        <taxon>rosids</taxon>
        <taxon>fabids</taxon>
        <taxon>Fabales</taxon>
        <taxon>Fabaceae</taxon>
        <taxon>Papilionoideae</taxon>
        <taxon>50 kb inversion clade</taxon>
        <taxon>NPAAA clade</taxon>
        <taxon>indigoferoid/millettioid clade</taxon>
        <taxon>Phaseoleae</taxon>
        <taxon>Mucuna</taxon>
    </lineage>
</organism>
<evidence type="ECO:0000313" key="2">
    <source>
        <dbReference type="Proteomes" id="UP000257109"/>
    </source>
</evidence>
<sequence>MERLQHIKIPRAIMVNLFTNKDVILCRVFPISLKRATLTWYTQLSPNCINSFETLATRPHHLTSTTLVNSRQEDYFEHSWNASQWWPSNSEILILMVLYSMIIAIKPELFSNNLRARAQDNIQTEKMAKFWDHVRVEQSWASKVR</sequence>
<evidence type="ECO:0000313" key="1">
    <source>
        <dbReference type="EMBL" id="RDX60200.1"/>
    </source>
</evidence>
<gene>
    <name evidence="1" type="ORF">CR513_61674</name>
</gene>
<dbReference type="EMBL" id="QJKJ01017038">
    <property type="protein sequence ID" value="RDX60200.1"/>
    <property type="molecule type" value="Genomic_DNA"/>
</dbReference>
<name>A0A371E2D1_MUCPR</name>
<dbReference type="AlphaFoldDB" id="A0A371E2D1"/>
<keyword evidence="2" id="KW-1185">Reference proteome</keyword>
<protein>
    <recommendedName>
        <fullName evidence="3">Retrotransposon gag domain-containing protein</fullName>
    </recommendedName>
</protein>
<evidence type="ECO:0008006" key="3">
    <source>
        <dbReference type="Google" id="ProtNLM"/>
    </source>
</evidence>
<dbReference type="Proteomes" id="UP000257109">
    <property type="component" value="Unassembled WGS sequence"/>
</dbReference>
<reference evidence="1" key="1">
    <citation type="submission" date="2018-05" db="EMBL/GenBank/DDBJ databases">
        <title>Draft genome of Mucuna pruriens seed.</title>
        <authorList>
            <person name="Nnadi N.E."/>
            <person name="Vos R."/>
            <person name="Hasami M.H."/>
            <person name="Devisetty U.K."/>
            <person name="Aguiy J.C."/>
        </authorList>
    </citation>
    <scope>NUCLEOTIDE SEQUENCE [LARGE SCALE GENOMIC DNA]</scope>
    <source>
        <strain evidence="1">JCA_2017</strain>
    </source>
</reference>
<comment type="caution">
    <text evidence="1">The sequence shown here is derived from an EMBL/GenBank/DDBJ whole genome shotgun (WGS) entry which is preliminary data.</text>
</comment>
<dbReference type="OrthoDB" id="1432783at2759"/>
<proteinExistence type="predicted"/>